<reference evidence="6" key="1">
    <citation type="submission" date="2020-10" db="EMBL/GenBank/DDBJ databases">
        <authorList>
            <person name="Gilroy R."/>
        </authorList>
    </citation>
    <scope>NUCLEOTIDE SEQUENCE</scope>
    <source>
        <strain evidence="6">1063</strain>
    </source>
</reference>
<dbReference type="Proteomes" id="UP000824088">
    <property type="component" value="Unassembled WGS sequence"/>
</dbReference>
<proteinExistence type="inferred from homology"/>
<keyword evidence="3 5" id="KW-1133">Transmembrane helix</keyword>
<comment type="caution">
    <text evidence="6">The sequence shown here is derived from an EMBL/GenBank/DDBJ whole genome shotgun (WGS) entry which is preliminary data.</text>
</comment>
<comment type="subcellular location">
    <subcellularLocation>
        <location evidence="5">Cell membrane</location>
        <topology evidence="5">Multi-pass membrane protein</topology>
    </subcellularLocation>
    <subcellularLocation>
        <location evidence="1">Membrane</location>
        <topology evidence="1">Multi-pass membrane protein</topology>
    </subcellularLocation>
</comment>
<dbReference type="InterPro" id="IPR002781">
    <property type="entry name" value="TM_pro_TauE-like"/>
</dbReference>
<gene>
    <name evidence="6" type="ORF">IAD51_03465</name>
</gene>
<name>A0A9D1HTZ6_9FIRM</name>
<keyword evidence="4 5" id="KW-0472">Membrane</keyword>
<protein>
    <recommendedName>
        <fullName evidence="5">Probable membrane transporter protein</fullName>
    </recommendedName>
</protein>
<sequence length="125" mass="12608">MQWLWFAAAGICGGVLAGMGMGGGTLTIPILVLLLSVDQLTAQFANLIAFLPTGAAALGVHLKNGLVERAPLPWVLLPALAATAATSFFAADSSEVLGKLYGGFLVLIALGGLIGGVAANFSARK</sequence>
<reference evidence="6" key="2">
    <citation type="journal article" date="2021" name="PeerJ">
        <title>Extensive microbial diversity within the chicken gut microbiome revealed by metagenomics and culture.</title>
        <authorList>
            <person name="Gilroy R."/>
            <person name="Ravi A."/>
            <person name="Getino M."/>
            <person name="Pursley I."/>
            <person name="Horton D.L."/>
            <person name="Alikhan N.F."/>
            <person name="Baker D."/>
            <person name="Gharbi K."/>
            <person name="Hall N."/>
            <person name="Watson M."/>
            <person name="Adriaenssens E.M."/>
            <person name="Foster-Nyarko E."/>
            <person name="Jarju S."/>
            <person name="Secka A."/>
            <person name="Antonio M."/>
            <person name="Oren A."/>
            <person name="Chaudhuri R.R."/>
            <person name="La Ragione R."/>
            <person name="Hildebrand F."/>
            <person name="Pallen M.J."/>
        </authorList>
    </citation>
    <scope>NUCLEOTIDE SEQUENCE</scope>
    <source>
        <strain evidence="6">1063</strain>
    </source>
</reference>
<evidence type="ECO:0000256" key="3">
    <source>
        <dbReference type="ARBA" id="ARBA00022989"/>
    </source>
</evidence>
<feature type="transmembrane region" description="Helical" evidence="5">
    <location>
        <begin position="72"/>
        <end position="91"/>
    </location>
</feature>
<evidence type="ECO:0000256" key="5">
    <source>
        <dbReference type="RuleBase" id="RU363041"/>
    </source>
</evidence>
<dbReference type="GO" id="GO:0005886">
    <property type="term" value="C:plasma membrane"/>
    <property type="evidence" value="ECO:0007669"/>
    <property type="project" value="UniProtKB-SubCell"/>
</dbReference>
<accession>A0A9D1HTZ6</accession>
<keyword evidence="5" id="KW-1003">Cell membrane</keyword>
<evidence type="ECO:0000313" key="7">
    <source>
        <dbReference type="Proteomes" id="UP000824088"/>
    </source>
</evidence>
<dbReference type="Pfam" id="PF01925">
    <property type="entry name" value="TauE"/>
    <property type="match status" value="1"/>
</dbReference>
<dbReference type="EMBL" id="DVMN01000059">
    <property type="protein sequence ID" value="HIU21285.1"/>
    <property type="molecule type" value="Genomic_DNA"/>
</dbReference>
<organism evidence="6 7">
    <name type="scientific">Candidatus Limadaptatus stercorigallinarum</name>
    <dbReference type="NCBI Taxonomy" id="2840845"/>
    <lineage>
        <taxon>Bacteria</taxon>
        <taxon>Bacillati</taxon>
        <taxon>Bacillota</taxon>
        <taxon>Clostridia</taxon>
        <taxon>Eubacteriales</taxon>
        <taxon>Candidatus Limadaptatus</taxon>
    </lineage>
</organism>
<evidence type="ECO:0000256" key="1">
    <source>
        <dbReference type="ARBA" id="ARBA00004141"/>
    </source>
</evidence>
<evidence type="ECO:0000256" key="4">
    <source>
        <dbReference type="ARBA" id="ARBA00023136"/>
    </source>
</evidence>
<evidence type="ECO:0000256" key="2">
    <source>
        <dbReference type="ARBA" id="ARBA00022692"/>
    </source>
</evidence>
<evidence type="ECO:0000313" key="6">
    <source>
        <dbReference type="EMBL" id="HIU21285.1"/>
    </source>
</evidence>
<dbReference type="AlphaFoldDB" id="A0A9D1HTZ6"/>
<comment type="similarity">
    <text evidence="5">Belongs to the 4-toluene sulfonate uptake permease (TSUP) (TC 2.A.102) family.</text>
</comment>
<feature type="transmembrane region" description="Helical" evidence="5">
    <location>
        <begin position="103"/>
        <end position="123"/>
    </location>
</feature>
<feature type="transmembrane region" description="Helical" evidence="5">
    <location>
        <begin position="41"/>
        <end position="60"/>
    </location>
</feature>
<keyword evidence="2 5" id="KW-0812">Transmembrane</keyword>